<proteinExistence type="predicted"/>
<accession>A0ABU7BIZ4</accession>
<dbReference type="EMBL" id="JAHUTI010054448">
    <property type="protein sequence ID" value="MED6250040.1"/>
    <property type="molecule type" value="Genomic_DNA"/>
</dbReference>
<name>A0ABU7BIZ4_9TELE</name>
<sequence>MWVCLSVCLREPHALSAEVKGRGSSPFPVDPTVLRSCITGGTRGGGGGGRMQRCGTIRGGGGSQEGLRGTAKDFFFFFFFFFTDCPLTNIRRIALSIHVQYTCSRQRLGPYASLLEEHGEVEESSDSWGSEMEVRGAGFLWSCLRAVVSLLSPGQLQRRCAAARSRADRSSPPGQGAQWRGCGSGQTGAGGKWGRRLRRWHWRPRQTRWWCRDLALCCRHLCEGRKLVNVSLEINRQKQA</sequence>
<gene>
    <name evidence="2" type="ORF">ATANTOWER_023646</name>
</gene>
<evidence type="ECO:0000256" key="1">
    <source>
        <dbReference type="SAM" id="MobiDB-lite"/>
    </source>
</evidence>
<comment type="caution">
    <text evidence="2">The sequence shown here is derived from an EMBL/GenBank/DDBJ whole genome shotgun (WGS) entry which is preliminary data.</text>
</comment>
<feature type="region of interest" description="Disordered" evidence="1">
    <location>
        <begin position="163"/>
        <end position="192"/>
    </location>
</feature>
<organism evidence="2 3">
    <name type="scientific">Ataeniobius toweri</name>
    <dbReference type="NCBI Taxonomy" id="208326"/>
    <lineage>
        <taxon>Eukaryota</taxon>
        <taxon>Metazoa</taxon>
        <taxon>Chordata</taxon>
        <taxon>Craniata</taxon>
        <taxon>Vertebrata</taxon>
        <taxon>Euteleostomi</taxon>
        <taxon>Actinopterygii</taxon>
        <taxon>Neopterygii</taxon>
        <taxon>Teleostei</taxon>
        <taxon>Neoteleostei</taxon>
        <taxon>Acanthomorphata</taxon>
        <taxon>Ovalentaria</taxon>
        <taxon>Atherinomorphae</taxon>
        <taxon>Cyprinodontiformes</taxon>
        <taxon>Goodeidae</taxon>
        <taxon>Ataeniobius</taxon>
    </lineage>
</organism>
<evidence type="ECO:0000313" key="3">
    <source>
        <dbReference type="Proteomes" id="UP001345963"/>
    </source>
</evidence>
<protein>
    <submittedName>
        <fullName evidence="2">Uncharacterized protein</fullName>
    </submittedName>
</protein>
<reference evidence="2 3" key="1">
    <citation type="submission" date="2021-07" db="EMBL/GenBank/DDBJ databases">
        <authorList>
            <person name="Palmer J.M."/>
        </authorList>
    </citation>
    <scope>NUCLEOTIDE SEQUENCE [LARGE SCALE GENOMIC DNA]</scope>
    <source>
        <strain evidence="2 3">AT_MEX2019</strain>
        <tissue evidence="2">Muscle</tissue>
    </source>
</reference>
<feature type="compositionally biased region" description="Gly residues" evidence="1">
    <location>
        <begin position="182"/>
        <end position="192"/>
    </location>
</feature>
<evidence type="ECO:0000313" key="2">
    <source>
        <dbReference type="EMBL" id="MED6250040.1"/>
    </source>
</evidence>
<keyword evidence="3" id="KW-1185">Reference proteome</keyword>
<dbReference type="Proteomes" id="UP001345963">
    <property type="component" value="Unassembled WGS sequence"/>
</dbReference>